<accession>A0ABN9H7I7</accession>
<comment type="caution">
    <text evidence="1">The sequence shown here is derived from an EMBL/GenBank/DDBJ whole genome shotgun (WGS) entry which is preliminary data.</text>
</comment>
<dbReference type="EMBL" id="CATNWA010020034">
    <property type="protein sequence ID" value="CAI9616290.1"/>
    <property type="molecule type" value="Genomic_DNA"/>
</dbReference>
<feature type="non-terminal residue" evidence="1">
    <location>
        <position position="81"/>
    </location>
</feature>
<evidence type="ECO:0000313" key="1">
    <source>
        <dbReference type="EMBL" id="CAI9616290.1"/>
    </source>
</evidence>
<proteinExistence type="predicted"/>
<evidence type="ECO:0000313" key="2">
    <source>
        <dbReference type="Proteomes" id="UP001162483"/>
    </source>
</evidence>
<gene>
    <name evidence="1" type="ORF">SPARVUS_LOCUS15351087</name>
</gene>
<name>A0ABN9H7I7_9NEOB</name>
<organism evidence="1 2">
    <name type="scientific">Staurois parvus</name>
    <dbReference type="NCBI Taxonomy" id="386267"/>
    <lineage>
        <taxon>Eukaryota</taxon>
        <taxon>Metazoa</taxon>
        <taxon>Chordata</taxon>
        <taxon>Craniata</taxon>
        <taxon>Vertebrata</taxon>
        <taxon>Euteleostomi</taxon>
        <taxon>Amphibia</taxon>
        <taxon>Batrachia</taxon>
        <taxon>Anura</taxon>
        <taxon>Neobatrachia</taxon>
        <taxon>Ranoidea</taxon>
        <taxon>Ranidae</taxon>
        <taxon>Staurois</taxon>
    </lineage>
</organism>
<dbReference type="Proteomes" id="UP001162483">
    <property type="component" value="Unassembled WGS sequence"/>
</dbReference>
<protein>
    <submittedName>
        <fullName evidence="1">Uncharacterized protein</fullName>
    </submittedName>
</protein>
<reference evidence="1" key="1">
    <citation type="submission" date="2023-05" db="EMBL/GenBank/DDBJ databases">
        <authorList>
            <person name="Stuckert A."/>
        </authorList>
    </citation>
    <scope>NUCLEOTIDE SEQUENCE</scope>
</reference>
<keyword evidence="2" id="KW-1185">Reference proteome</keyword>
<sequence length="81" mass="9051">MSRVYNVTSQLKMAEDIKQYGGHLGMIKYHKTELWIPAVLGMEIPDPGPSDLMVPILGVEYDYIKCHLIPLAGTMEDSDGQ</sequence>